<protein>
    <recommendedName>
        <fullName evidence="3">DUF4378 domain-containing protein</fullName>
    </recommendedName>
</protein>
<proteinExistence type="predicted"/>
<dbReference type="PANTHER" id="PTHR40836:SF4">
    <property type="entry name" value="RB1-INDUCIBLE COILED-COIL PROTEIN"/>
    <property type="match status" value="1"/>
</dbReference>
<feature type="coiled-coil region" evidence="1">
    <location>
        <begin position="677"/>
        <end position="704"/>
    </location>
</feature>
<dbReference type="InterPro" id="IPR025486">
    <property type="entry name" value="DUF4378"/>
</dbReference>
<keyword evidence="1" id="KW-0175">Coiled coil</keyword>
<dbReference type="Pfam" id="PF14309">
    <property type="entry name" value="DUF4378"/>
    <property type="match status" value="1"/>
</dbReference>
<dbReference type="PANTHER" id="PTHR40836">
    <property type="entry name" value="RB1-INDUCIBLE COILED-COIL PROTEIN"/>
    <property type="match status" value="1"/>
</dbReference>
<keyword evidence="5" id="KW-1185">Reference proteome</keyword>
<evidence type="ECO:0000256" key="1">
    <source>
        <dbReference type="SAM" id="Coils"/>
    </source>
</evidence>
<comment type="caution">
    <text evidence="4">The sequence shown here is derived from an EMBL/GenBank/DDBJ whole genome shotgun (WGS) entry which is preliminary data.</text>
</comment>
<evidence type="ECO:0000313" key="4">
    <source>
        <dbReference type="EMBL" id="KAL2499181.1"/>
    </source>
</evidence>
<reference evidence="5" key="1">
    <citation type="submission" date="2024-07" db="EMBL/GenBank/DDBJ databases">
        <title>Two chromosome-level genome assemblies of Korean endemic species Abeliophyllum distichum and Forsythia ovata (Oleaceae).</title>
        <authorList>
            <person name="Jang H."/>
        </authorList>
    </citation>
    <scope>NUCLEOTIDE SEQUENCE [LARGE SCALE GENOMIC DNA]</scope>
</reference>
<feature type="region of interest" description="Disordered" evidence="2">
    <location>
        <begin position="354"/>
        <end position="390"/>
    </location>
</feature>
<dbReference type="EMBL" id="JBFOLK010000007">
    <property type="protein sequence ID" value="KAL2499181.1"/>
    <property type="molecule type" value="Genomic_DNA"/>
</dbReference>
<organism evidence="4 5">
    <name type="scientific">Abeliophyllum distichum</name>
    <dbReference type="NCBI Taxonomy" id="126358"/>
    <lineage>
        <taxon>Eukaryota</taxon>
        <taxon>Viridiplantae</taxon>
        <taxon>Streptophyta</taxon>
        <taxon>Embryophyta</taxon>
        <taxon>Tracheophyta</taxon>
        <taxon>Spermatophyta</taxon>
        <taxon>Magnoliopsida</taxon>
        <taxon>eudicotyledons</taxon>
        <taxon>Gunneridae</taxon>
        <taxon>Pentapetalae</taxon>
        <taxon>asterids</taxon>
        <taxon>lamiids</taxon>
        <taxon>Lamiales</taxon>
        <taxon>Oleaceae</taxon>
        <taxon>Forsythieae</taxon>
        <taxon>Abeliophyllum</taxon>
    </lineage>
</organism>
<evidence type="ECO:0000256" key="2">
    <source>
        <dbReference type="SAM" id="MobiDB-lite"/>
    </source>
</evidence>
<sequence length="893" mass="102143">MGRLLHLLDISEYRRMAKKVVMHKRLDGGLEAPRNSLEIPLETSYSLCAGRESIPYAYHKKKESEKNCYLSEAPMKKLISEEISKRPNTRQNAPSIVARLMGVDMLPFDSKPASKVVQIKNGTPESNFLKKQWSRKDSVGPVPLSSNSSLEIDFGCFDNSTNRDADQLSCMRLNRPKPREHPQEEELQKFKKEFEAWQAARFKECSKIVEFGSSPSQLIAQENLNREKMVLYANSERAMASERWMEPEDLAVIPRLHGKGTSKGCKNESEYFATEPKGSPYSRRMLRTDFRASPLVNSDQKLDIVSAPTKIVILRPGLGLDRMWSGEGSWNSTPSTSGERGSIEDLLEEVKERLKSELQGKSPKRSTTVRGGGIETPYREKPSEPKQIAQRIAQQVRESVTRDIGMNLLRSESTRSYRSEIQLNGTGSPEFINGDTRRFLAERLRNVLKEETHGEVPMVSHNRSRSSTSYYEKGRAEHSRDIWNGNRMSYHPAVKNEPEKQSRSFRQEPDDIMLHKELSPRNLVRSLSAPVSGTSFGKLLLKDRHILTGAQIRRKHEVVENVSTNMKKRKKEKFNIKEKVSGFRYGLTLRGKLFRRRVQSIEESHQAKHDCMRDIRSQPTVMMSLFDRYENSTEVPPSPASVCSSVHDEFWRPADYFSPTSASDAHQLDDSEIPHVFREINSNLNELRRQLNQLEGSVPEETTTYEQPVEVEMEIDNHAEAYVRDLLIAAGLYDGSFKRSLSRWDPHGKPISNQVFEEVEESYRQNSKDDEGCTEDDSEKLNHKMLLDLLNEVLPAVLRPPVNMYRYMNKAISPVPQTPHGRNLLNRVWESIRVYVYPPADKSFYALDSMLAQDLTSNPWSGLVEDDAKILGKDIECQIIGDLIEEMVKDMKS</sequence>
<name>A0ABD1SEU1_9LAMI</name>
<feature type="domain" description="DUF4378" evidence="3">
    <location>
        <begin position="721"/>
        <end position="886"/>
    </location>
</feature>
<dbReference type="Proteomes" id="UP001604336">
    <property type="component" value="Unassembled WGS sequence"/>
</dbReference>
<evidence type="ECO:0000313" key="5">
    <source>
        <dbReference type="Proteomes" id="UP001604336"/>
    </source>
</evidence>
<gene>
    <name evidence="4" type="ORF">Adt_24731</name>
</gene>
<evidence type="ECO:0000259" key="3">
    <source>
        <dbReference type="Pfam" id="PF14309"/>
    </source>
</evidence>
<accession>A0ABD1SEU1</accession>
<dbReference type="AlphaFoldDB" id="A0ABD1SEU1"/>